<evidence type="ECO:0000313" key="2">
    <source>
        <dbReference type="Proteomes" id="UP000321583"/>
    </source>
</evidence>
<dbReference type="Proteomes" id="UP000321583">
    <property type="component" value="Unassembled WGS sequence"/>
</dbReference>
<gene>
    <name evidence="1" type="ORF">L613_008700000010</name>
</gene>
<dbReference type="AlphaFoldDB" id="A0A562D0C5"/>
<accession>A0A562D0C5</accession>
<keyword evidence="2" id="KW-1185">Reference proteome</keyword>
<reference evidence="1 2" key="1">
    <citation type="submission" date="2019-07" db="EMBL/GenBank/DDBJ databases">
        <title>Genome sequencing of lignin-degrading bacterial isolates.</title>
        <authorList>
            <person name="Gladden J."/>
        </authorList>
    </citation>
    <scope>NUCLEOTIDE SEQUENCE [LARGE SCALE GENOMIC DNA]</scope>
    <source>
        <strain evidence="1 2">J19</strain>
    </source>
</reference>
<sequence length="21" mass="2246">MNAPASLARRTRPLLLAALLP</sequence>
<feature type="non-terminal residue" evidence="1">
    <location>
        <position position="21"/>
    </location>
</feature>
<organism evidence="1 2">
    <name type="scientific">Pseudoxanthomonas taiwanensis J19</name>
    <dbReference type="NCBI Taxonomy" id="935569"/>
    <lineage>
        <taxon>Bacteria</taxon>
        <taxon>Pseudomonadati</taxon>
        <taxon>Pseudomonadota</taxon>
        <taxon>Gammaproteobacteria</taxon>
        <taxon>Lysobacterales</taxon>
        <taxon>Lysobacteraceae</taxon>
        <taxon>Pseudoxanthomonas</taxon>
    </lineage>
</organism>
<name>A0A562D0C5_9GAMM</name>
<comment type="caution">
    <text evidence="1">The sequence shown here is derived from an EMBL/GenBank/DDBJ whole genome shotgun (WGS) entry which is preliminary data.</text>
</comment>
<protein>
    <submittedName>
        <fullName evidence="1">Uncharacterized protein</fullName>
    </submittedName>
</protein>
<proteinExistence type="predicted"/>
<evidence type="ECO:0000313" key="1">
    <source>
        <dbReference type="EMBL" id="TWH02974.1"/>
    </source>
</evidence>
<dbReference type="EMBL" id="VLJS01000121">
    <property type="protein sequence ID" value="TWH02974.1"/>
    <property type="molecule type" value="Genomic_DNA"/>
</dbReference>